<proteinExistence type="predicted"/>
<dbReference type="KEGG" id="api:100570351"/>
<accession>A0A8R2A3X2</accession>
<dbReference type="GeneID" id="100570351"/>
<organism evidence="1 2">
    <name type="scientific">Acyrthosiphon pisum</name>
    <name type="common">Pea aphid</name>
    <dbReference type="NCBI Taxonomy" id="7029"/>
    <lineage>
        <taxon>Eukaryota</taxon>
        <taxon>Metazoa</taxon>
        <taxon>Ecdysozoa</taxon>
        <taxon>Arthropoda</taxon>
        <taxon>Hexapoda</taxon>
        <taxon>Insecta</taxon>
        <taxon>Pterygota</taxon>
        <taxon>Neoptera</taxon>
        <taxon>Paraneoptera</taxon>
        <taxon>Hemiptera</taxon>
        <taxon>Sternorrhyncha</taxon>
        <taxon>Aphidomorpha</taxon>
        <taxon>Aphidoidea</taxon>
        <taxon>Aphididae</taxon>
        <taxon>Macrosiphini</taxon>
        <taxon>Acyrthosiphon</taxon>
    </lineage>
</organism>
<reference evidence="1" key="2">
    <citation type="submission" date="2022-06" db="UniProtKB">
        <authorList>
            <consortium name="EnsemblMetazoa"/>
        </authorList>
    </citation>
    <scope>IDENTIFICATION</scope>
</reference>
<protein>
    <submittedName>
        <fullName evidence="1">Uncharacterized protein</fullName>
    </submittedName>
</protein>
<sequence>MSSFHQRALLKRSLKNNIYSKKIEPNGPFDIEELIHFLRRYFQDNNIYFHEATRFQNAIKNIRLTFDVGDGDRLSKIEGIDFYESVRSNSGIVTGDNLTMVILDRDLVNETINCIVEDLRYYFPL</sequence>
<dbReference type="EnsemblMetazoa" id="XM_003240401.4">
    <property type="protein sequence ID" value="XP_003240449.2"/>
    <property type="gene ID" value="LOC100570351"/>
</dbReference>
<evidence type="ECO:0000313" key="1">
    <source>
        <dbReference type="EnsemblMetazoa" id="XP_003240449.2"/>
    </source>
</evidence>
<dbReference type="Proteomes" id="UP000007819">
    <property type="component" value="Unassembled WGS sequence"/>
</dbReference>
<name>A0A8R2A3X2_ACYPI</name>
<evidence type="ECO:0000313" key="2">
    <source>
        <dbReference type="Proteomes" id="UP000007819"/>
    </source>
</evidence>
<dbReference type="RefSeq" id="XP_003240449.2">
    <property type="nucleotide sequence ID" value="XM_003240401.4"/>
</dbReference>
<reference evidence="2" key="1">
    <citation type="submission" date="2010-06" db="EMBL/GenBank/DDBJ databases">
        <authorList>
            <person name="Jiang H."/>
            <person name="Abraham K."/>
            <person name="Ali S."/>
            <person name="Alsbrooks S.L."/>
            <person name="Anim B.N."/>
            <person name="Anosike U.S."/>
            <person name="Attaway T."/>
            <person name="Bandaranaike D.P."/>
            <person name="Battles P.K."/>
            <person name="Bell S.N."/>
            <person name="Bell A.V."/>
            <person name="Beltran B."/>
            <person name="Bickham C."/>
            <person name="Bustamante Y."/>
            <person name="Caleb T."/>
            <person name="Canada A."/>
            <person name="Cardenas V."/>
            <person name="Carter K."/>
            <person name="Chacko J."/>
            <person name="Chandrabose M.N."/>
            <person name="Chavez D."/>
            <person name="Chavez A."/>
            <person name="Chen L."/>
            <person name="Chu H.-S."/>
            <person name="Claassen K.J."/>
            <person name="Cockrell R."/>
            <person name="Collins M."/>
            <person name="Cooper J.A."/>
            <person name="Cree A."/>
            <person name="Curry S.M."/>
            <person name="Da Y."/>
            <person name="Dao M.D."/>
            <person name="Das B."/>
            <person name="Davila M.-L."/>
            <person name="Davy-Carroll L."/>
            <person name="Denson S."/>
            <person name="Dinh H."/>
            <person name="Ebong V.E."/>
            <person name="Edwards J.R."/>
            <person name="Egan A."/>
            <person name="El-Daye J."/>
            <person name="Escobedo L."/>
            <person name="Fernandez S."/>
            <person name="Fernando P.R."/>
            <person name="Flagg N."/>
            <person name="Forbes L.D."/>
            <person name="Fowler R.G."/>
            <person name="Fu Q."/>
            <person name="Gabisi R.A."/>
            <person name="Ganer J."/>
            <person name="Garbino Pronczuk A."/>
            <person name="Garcia R.M."/>
            <person name="Garner T."/>
            <person name="Garrett T.E."/>
            <person name="Gonzalez D.A."/>
            <person name="Hamid H."/>
            <person name="Hawkins E.S."/>
            <person name="Hirani K."/>
            <person name="Hogues M.E."/>
            <person name="Hollins B."/>
            <person name="Hsiao C.-H."/>
            <person name="Jabil R."/>
            <person name="James M.L."/>
            <person name="Jhangiani S.N."/>
            <person name="Johnson B."/>
            <person name="Johnson Q."/>
            <person name="Joshi V."/>
            <person name="Kalu J.B."/>
            <person name="Kam C."/>
            <person name="Kashfia A."/>
            <person name="Keebler J."/>
            <person name="Kisamo H."/>
            <person name="Kovar C.L."/>
            <person name="Lago L.A."/>
            <person name="Lai C.-Y."/>
            <person name="Laidlaw J."/>
            <person name="Lara F."/>
            <person name="Le T.-K."/>
            <person name="Lee S.L."/>
            <person name="Legall F.H."/>
            <person name="Lemon S.J."/>
            <person name="Lewis L.R."/>
            <person name="Li B."/>
            <person name="Liu Y."/>
            <person name="Liu Y.-S."/>
            <person name="Lopez J."/>
            <person name="Lozado R.J."/>
            <person name="Lu J."/>
            <person name="Madu R.C."/>
            <person name="Maheshwari M."/>
            <person name="Maheshwari R."/>
            <person name="Malloy K."/>
            <person name="Martinez E."/>
            <person name="Mathew T."/>
            <person name="Mercado I.C."/>
            <person name="Mercado C."/>
            <person name="Meyer B."/>
            <person name="Montgomery K."/>
            <person name="Morgan M.B."/>
            <person name="Munidasa M."/>
            <person name="Nazareth L.V."/>
            <person name="Nelson J."/>
            <person name="Ng B.M."/>
            <person name="Nguyen N.B."/>
            <person name="Nguyen P.Q."/>
            <person name="Nguyen T."/>
            <person name="Obregon M."/>
            <person name="Okwuonu G.O."/>
            <person name="Onwere C.G."/>
            <person name="Orozco G."/>
            <person name="Parra A."/>
            <person name="Patel S."/>
            <person name="Patil S."/>
            <person name="Perez A."/>
            <person name="Perez Y."/>
            <person name="Pham C."/>
            <person name="Primus E.L."/>
            <person name="Pu L.-L."/>
            <person name="Puazo M."/>
            <person name="Qin X."/>
            <person name="Quiroz J.B."/>
            <person name="Reese J."/>
            <person name="Richards S."/>
            <person name="Rives C.M."/>
            <person name="Robberts R."/>
            <person name="Ruiz S.J."/>
            <person name="Ruiz M.J."/>
            <person name="Santibanez J."/>
            <person name="Schneider B.W."/>
            <person name="Sisson I."/>
            <person name="Smith M."/>
            <person name="Sodergren E."/>
            <person name="Song X.-Z."/>
            <person name="Song B.B."/>
            <person name="Summersgill H."/>
            <person name="Thelus R."/>
            <person name="Thornton R.D."/>
            <person name="Trejos Z.Y."/>
            <person name="Usmani K."/>
            <person name="Vattathil S."/>
            <person name="Villasana D."/>
            <person name="Walker D.L."/>
            <person name="Wang S."/>
            <person name="Wang K."/>
            <person name="White C.S."/>
            <person name="Williams A.C."/>
            <person name="Williamson J."/>
            <person name="Wilson K."/>
            <person name="Woghiren I.O."/>
            <person name="Woodworth J.R."/>
            <person name="Worley K.C."/>
            <person name="Wright R.A."/>
            <person name="Wu W."/>
            <person name="Young L."/>
            <person name="Zhang L."/>
            <person name="Zhang J."/>
            <person name="Zhu Y."/>
            <person name="Muzny D.M."/>
            <person name="Weinstock G."/>
            <person name="Gibbs R.A."/>
        </authorList>
    </citation>
    <scope>NUCLEOTIDE SEQUENCE [LARGE SCALE GENOMIC DNA]</scope>
    <source>
        <strain evidence="2">LSR1</strain>
    </source>
</reference>
<keyword evidence="2" id="KW-1185">Reference proteome</keyword>
<dbReference type="AlphaFoldDB" id="A0A8R2A3X2"/>